<evidence type="ECO:0000313" key="2">
    <source>
        <dbReference type="Proteomes" id="UP000810171"/>
    </source>
</evidence>
<dbReference type="Proteomes" id="UP000810171">
    <property type="component" value="Unassembled WGS sequence"/>
</dbReference>
<accession>A0ABS3Z8Y0</accession>
<keyword evidence="2" id="KW-1185">Reference proteome</keyword>
<dbReference type="EMBL" id="JACVEW010000006">
    <property type="protein sequence ID" value="MBP0048171.1"/>
    <property type="molecule type" value="Genomic_DNA"/>
</dbReference>
<dbReference type="RefSeq" id="WP_209286785.1">
    <property type="nucleotide sequence ID" value="NZ_JACVEW010000006.1"/>
</dbReference>
<sequence>MADTPLRMLHALLLTRISNQPNEVGVIRELMAVTSEGQSLLIRSEEAQRVNVAQLESQRLPLVLLCDRLEPSLEADLELPARALVSVVPLPAPEVEALIRAGQEQVLLEQIRAQLS</sequence>
<organism evidence="1 2">
    <name type="scientific">Marinobacterium alkalitolerans</name>
    <dbReference type="NCBI Taxonomy" id="1542925"/>
    <lineage>
        <taxon>Bacteria</taxon>
        <taxon>Pseudomonadati</taxon>
        <taxon>Pseudomonadota</taxon>
        <taxon>Gammaproteobacteria</taxon>
        <taxon>Oceanospirillales</taxon>
        <taxon>Oceanospirillaceae</taxon>
        <taxon>Marinobacterium</taxon>
    </lineage>
</organism>
<gene>
    <name evidence="1" type="ORF">H9C73_05440</name>
</gene>
<protein>
    <submittedName>
        <fullName evidence="1">Uncharacterized protein</fullName>
    </submittedName>
</protein>
<comment type="caution">
    <text evidence="1">The sequence shown here is derived from an EMBL/GenBank/DDBJ whole genome shotgun (WGS) entry which is preliminary data.</text>
</comment>
<evidence type="ECO:0000313" key="1">
    <source>
        <dbReference type="EMBL" id="MBP0048171.1"/>
    </source>
</evidence>
<reference evidence="1 2" key="1">
    <citation type="submission" date="2020-09" db="EMBL/GenBank/DDBJ databases">
        <authorList>
            <person name="Tanuku N.R.S."/>
        </authorList>
    </citation>
    <scope>NUCLEOTIDE SEQUENCE [LARGE SCALE GENOMIC DNA]</scope>
    <source>
        <strain evidence="1 2">AK62</strain>
    </source>
</reference>
<proteinExistence type="predicted"/>
<name>A0ABS3Z8Y0_9GAMM</name>